<sequence>MIFTETELAGAFIIDVDRMSDERGFFARSWCEDDFAAHGILTPPVQANLSSNPKRGTLRGMHYQLEPFGETKLVRCTRGAIYDVIVDVREESPTYGQWLGVELTADSFRMLYVPARFAHGFVTLQDNTDVCYQVSAKYAPGYERGIRWNDPAIGIEWPITPTLISDKDRKHPDSQLLVPHA</sequence>
<dbReference type="Proteomes" id="UP000282184">
    <property type="component" value="Unassembled WGS sequence"/>
</dbReference>
<comment type="subunit">
    <text evidence="7">Homodimer.</text>
</comment>
<gene>
    <name evidence="8" type="primary">rfbC</name>
    <name evidence="8" type="ORF">EJV47_15365</name>
</gene>
<name>A0A431U1M5_9BACT</name>
<dbReference type="GO" id="GO:0005829">
    <property type="term" value="C:cytosol"/>
    <property type="evidence" value="ECO:0007669"/>
    <property type="project" value="TreeGrafter"/>
</dbReference>
<evidence type="ECO:0000313" key="8">
    <source>
        <dbReference type="EMBL" id="RTQ48968.1"/>
    </source>
</evidence>
<protein>
    <recommendedName>
        <fullName evidence="4 7">dTDP-4-dehydrorhamnose 3,5-epimerase</fullName>
        <ecNumber evidence="3 7">5.1.3.13</ecNumber>
    </recommendedName>
    <alternativeName>
        <fullName evidence="7">Thymidine diphospho-4-keto-rhamnose 3,5-epimerase</fullName>
    </alternativeName>
</protein>
<comment type="function">
    <text evidence="2 7">Catalyzes the epimerization of the C3' and C5'positions of dTDP-6-deoxy-D-xylo-4-hexulose, forming dTDP-6-deoxy-L-lyxo-4-hexulose.</text>
</comment>
<dbReference type="EC" id="5.1.3.13" evidence="3 7"/>
<evidence type="ECO:0000256" key="4">
    <source>
        <dbReference type="ARBA" id="ARBA00019595"/>
    </source>
</evidence>
<dbReference type="AlphaFoldDB" id="A0A431U1M5"/>
<evidence type="ECO:0000256" key="1">
    <source>
        <dbReference type="ARBA" id="ARBA00001298"/>
    </source>
</evidence>
<keyword evidence="7 8" id="KW-0413">Isomerase</keyword>
<dbReference type="Gene3D" id="2.60.120.10">
    <property type="entry name" value="Jelly Rolls"/>
    <property type="match status" value="1"/>
</dbReference>
<feature type="active site" description="Proton acceptor" evidence="5">
    <location>
        <position position="62"/>
    </location>
</feature>
<dbReference type="InterPro" id="IPR000888">
    <property type="entry name" value="RmlC-like"/>
</dbReference>
<dbReference type="CDD" id="cd00438">
    <property type="entry name" value="cupin_RmlC"/>
    <property type="match status" value="1"/>
</dbReference>
<reference evidence="8 9" key="1">
    <citation type="submission" date="2018-12" db="EMBL/GenBank/DDBJ databases">
        <title>Hymenobacter gummosus sp. nov., isolated from a spring.</title>
        <authorList>
            <person name="Nie L."/>
        </authorList>
    </citation>
    <scope>NUCLEOTIDE SEQUENCE [LARGE SCALE GENOMIC DNA]</scope>
    <source>
        <strain evidence="8 9">KCTC 52166</strain>
    </source>
</reference>
<feature type="site" description="Participates in a stacking interaction with the thymidine ring of dTDP-4-oxo-6-deoxyglucose" evidence="6">
    <location>
        <position position="138"/>
    </location>
</feature>
<dbReference type="RefSeq" id="WP_126694044.1">
    <property type="nucleotide sequence ID" value="NZ_RXOF01000008.1"/>
</dbReference>
<evidence type="ECO:0000256" key="6">
    <source>
        <dbReference type="PIRSR" id="PIRSR600888-3"/>
    </source>
</evidence>
<comment type="caution">
    <text evidence="8">The sequence shown here is derived from an EMBL/GenBank/DDBJ whole genome shotgun (WGS) entry which is preliminary data.</text>
</comment>
<keyword evidence="9" id="KW-1185">Reference proteome</keyword>
<dbReference type="InterPro" id="IPR014710">
    <property type="entry name" value="RmlC-like_jellyroll"/>
</dbReference>
<dbReference type="InterPro" id="IPR011051">
    <property type="entry name" value="RmlC_Cupin_sf"/>
</dbReference>
<feature type="active site" description="Proton donor" evidence="5">
    <location>
        <position position="132"/>
    </location>
</feature>
<dbReference type="GO" id="GO:0019305">
    <property type="term" value="P:dTDP-rhamnose biosynthetic process"/>
    <property type="evidence" value="ECO:0007669"/>
    <property type="project" value="UniProtKB-UniRule"/>
</dbReference>
<evidence type="ECO:0000313" key="9">
    <source>
        <dbReference type="Proteomes" id="UP000282184"/>
    </source>
</evidence>
<organism evidence="8 9">
    <name type="scientific">Hymenobacter gummosus</name>
    <dbReference type="NCBI Taxonomy" id="1776032"/>
    <lineage>
        <taxon>Bacteria</taxon>
        <taxon>Pseudomonadati</taxon>
        <taxon>Bacteroidota</taxon>
        <taxon>Cytophagia</taxon>
        <taxon>Cytophagales</taxon>
        <taxon>Hymenobacteraceae</taxon>
        <taxon>Hymenobacter</taxon>
    </lineage>
</organism>
<dbReference type="GO" id="GO:0008830">
    <property type="term" value="F:dTDP-4-dehydrorhamnose 3,5-epimerase activity"/>
    <property type="evidence" value="ECO:0007669"/>
    <property type="project" value="UniProtKB-UniRule"/>
</dbReference>
<dbReference type="GO" id="GO:0000271">
    <property type="term" value="P:polysaccharide biosynthetic process"/>
    <property type="evidence" value="ECO:0007669"/>
    <property type="project" value="TreeGrafter"/>
</dbReference>
<dbReference type="PANTHER" id="PTHR21047">
    <property type="entry name" value="DTDP-6-DEOXY-D-GLUCOSE-3,5 EPIMERASE"/>
    <property type="match status" value="1"/>
</dbReference>
<comment type="similarity">
    <text evidence="7">Belongs to the dTDP-4-dehydrorhamnose 3,5-epimerase family.</text>
</comment>
<evidence type="ECO:0000256" key="2">
    <source>
        <dbReference type="ARBA" id="ARBA00001997"/>
    </source>
</evidence>
<dbReference type="EMBL" id="RXOF01000008">
    <property type="protein sequence ID" value="RTQ48968.1"/>
    <property type="molecule type" value="Genomic_DNA"/>
</dbReference>
<comment type="catalytic activity">
    <reaction evidence="1 7">
        <text>dTDP-4-dehydro-6-deoxy-alpha-D-glucose = dTDP-4-dehydro-beta-L-rhamnose</text>
        <dbReference type="Rhea" id="RHEA:16969"/>
        <dbReference type="ChEBI" id="CHEBI:57649"/>
        <dbReference type="ChEBI" id="CHEBI:62830"/>
        <dbReference type="EC" id="5.1.3.13"/>
    </reaction>
</comment>
<comment type="pathway">
    <text evidence="7">Carbohydrate biosynthesis; dTDP-L-rhamnose biosynthesis.</text>
</comment>
<dbReference type="Pfam" id="PF00908">
    <property type="entry name" value="dTDP_sugar_isom"/>
    <property type="match status" value="1"/>
</dbReference>
<dbReference type="UniPathway" id="UPA00124"/>
<accession>A0A431U1M5</accession>
<dbReference type="SUPFAM" id="SSF51182">
    <property type="entry name" value="RmlC-like cupins"/>
    <property type="match status" value="1"/>
</dbReference>
<dbReference type="PANTHER" id="PTHR21047:SF2">
    <property type="entry name" value="THYMIDINE DIPHOSPHO-4-KETO-RHAMNOSE 3,5-EPIMERASE"/>
    <property type="match status" value="1"/>
</dbReference>
<evidence type="ECO:0000256" key="5">
    <source>
        <dbReference type="PIRSR" id="PIRSR600888-1"/>
    </source>
</evidence>
<evidence type="ECO:0000256" key="3">
    <source>
        <dbReference type="ARBA" id="ARBA00012098"/>
    </source>
</evidence>
<dbReference type="OrthoDB" id="9800680at2"/>
<evidence type="ECO:0000256" key="7">
    <source>
        <dbReference type="RuleBase" id="RU364069"/>
    </source>
</evidence>
<dbReference type="NCBIfam" id="TIGR01221">
    <property type="entry name" value="rmlC"/>
    <property type="match status" value="1"/>
</dbReference>
<proteinExistence type="inferred from homology"/>